<evidence type="ECO:0000256" key="2">
    <source>
        <dbReference type="ARBA" id="ARBA00022741"/>
    </source>
</evidence>
<feature type="domain" description="AAA+ ATPase" evidence="5">
    <location>
        <begin position="293"/>
        <end position="425"/>
    </location>
</feature>
<dbReference type="Gene3D" id="1.10.8.60">
    <property type="match status" value="1"/>
</dbReference>
<evidence type="ECO:0000259" key="5">
    <source>
        <dbReference type="SMART" id="SM00382"/>
    </source>
</evidence>
<comment type="caution">
    <text evidence="7">The sequence shown here is derived from an EMBL/GenBank/DDBJ whole genome shotgun (WGS) entry which is preliminary data.</text>
</comment>
<name>A0A7C3ER23_UNCW3</name>
<dbReference type="EMBL" id="DSTU01000007">
    <property type="protein sequence ID" value="HFJ54051.1"/>
    <property type="molecule type" value="Genomic_DNA"/>
</dbReference>
<dbReference type="AlphaFoldDB" id="A0A7C3ER23"/>
<evidence type="ECO:0000256" key="4">
    <source>
        <dbReference type="SAM" id="MobiDB-lite"/>
    </source>
</evidence>
<gene>
    <name evidence="6" type="ORF">ENP94_04620</name>
    <name evidence="7" type="ORF">ENS16_05125</name>
</gene>
<keyword evidence="3 7" id="KW-0067">ATP-binding</keyword>
<dbReference type="InterPro" id="IPR003593">
    <property type="entry name" value="AAA+_ATPase"/>
</dbReference>
<dbReference type="GO" id="GO:0005524">
    <property type="term" value="F:ATP binding"/>
    <property type="evidence" value="ECO:0007669"/>
    <property type="project" value="UniProtKB-KW"/>
</dbReference>
<dbReference type="Pfam" id="PF00004">
    <property type="entry name" value="AAA"/>
    <property type="match status" value="1"/>
</dbReference>
<protein>
    <submittedName>
        <fullName evidence="7">ATP-binding protein</fullName>
    </submittedName>
</protein>
<evidence type="ECO:0000313" key="6">
    <source>
        <dbReference type="EMBL" id="HEA87279.1"/>
    </source>
</evidence>
<dbReference type="InterPro" id="IPR050221">
    <property type="entry name" value="26S_Proteasome_ATPase"/>
</dbReference>
<evidence type="ECO:0000256" key="1">
    <source>
        <dbReference type="ARBA" id="ARBA00006914"/>
    </source>
</evidence>
<feature type="region of interest" description="Disordered" evidence="4">
    <location>
        <begin position="48"/>
        <end position="68"/>
    </location>
</feature>
<reference evidence="7" key="1">
    <citation type="journal article" date="2020" name="mSystems">
        <title>Genome- and Community-Level Interaction Insights into Carbon Utilization and Element Cycling Functions of Hydrothermarchaeota in Hydrothermal Sediment.</title>
        <authorList>
            <person name="Zhou Z."/>
            <person name="Liu Y."/>
            <person name="Xu W."/>
            <person name="Pan J."/>
            <person name="Luo Z.H."/>
            <person name="Li M."/>
        </authorList>
    </citation>
    <scope>NUCLEOTIDE SEQUENCE [LARGE SCALE GENOMIC DNA]</scope>
    <source>
        <strain evidence="6">SpSt-265</strain>
        <strain evidence="7">SpSt-465</strain>
    </source>
</reference>
<dbReference type="GO" id="GO:0016887">
    <property type="term" value="F:ATP hydrolysis activity"/>
    <property type="evidence" value="ECO:0007669"/>
    <property type="project" value="InterPro"/>
</dbReference>
<dbReference type="PANTHER" id="PTHR23073">
    <property type="entry name" value="26S PROTEASOME REGULATORY SUBUNIT"/>
    <property type="match status" value="1"/>
</dbReference>
<evidence type="ECO:0000256" key="3">
    <source>
        <dbReference type="ARBA" id="ARBA00022840"/>
    </source>
</evidence>
<dbReference type="SMART" id="SM00382">
    <property type="entry name" value="AAA"/>
    <property type="match status" value="1"/>
</dbReference>
<dbReference type="CDD" id="cd19481">
    <property type="entry name" value="RecA-like_protease"/>
    <property type="match status" value="1"/>
</dbReference>
<organism evidence="7">
    <name type="scientific">candidate division WOR-3 bacterium</name>
    <dbReference type="NCBI Taxonomy" id="2052148"/>
    <lineage>
        <taxon>Bacteria</taxon>
        <taxon>Bacteria division WOR-3</taxon>
    </lineage>
</organism>
<comment type="similarity">
    <text evidence="1">Belongs to the AAA ATPase family.</text>
</comment>
<feature type="compositionally biased region" description="Basic and acidic residues" evidence="4">
    <location>
        <begin position="59"/>
        <end position="68"/>
    </location>
</feature>
<dbReference type="Gene3D" id="3.40.50.300">
    <property type="entry name" value="P-loop containing nucleotide triphosphate hydrolases"/>
    <property type="match status" value="1"/>
</dbReference>
<proteinExistence type="inferred from homology"/>
<dbReference type="SUPFAM" id="SSF52540">
    <property type="entry name" value="P-loop containing nucleoside triphosphate hydrolases"/>
    <property type="match status" value="1"/>
</dbReference>
<dbReference type="InterPro" id="IPR003959">
    <property type="entry name" value="ATPase_AAA_core"/>
</dbReference>
<accession>A0A7C3ER23</accession>
<keyword evidence="2" id="KW-0547">Nucleotide-binding</keyword>
<evidence type="ECO:0000313" key="7">
    <source>
        <dbReference type="EMBL" id="HFJ54051.1"/>
    </source>
</evidence>
<sequence>MEQYNVEYLETSRGLLASLINSQPAPLRSISRRMMGWLLAGWEPEPEHLHSQRHKRQGRREGFGGRMADEESERLFKDMIPKESREGLEGRMAEAESESPGPAKFQRRLEEIVQRAQRNGYQIPLEVLCAEYGLSRPEKLALLLLFFARLSGEAVSGTDLLMAVGGGFRDLIANLTLLSPEGRLITNRLIKPCQKFFWTLDCDPLTAEYGITEEAFWRICGQHNPWQEKKEERVSARRDEMRLIWIKEPEVSLEQLVLPRTHLRRIEDALWQFEHLAEALQNYGVDRAIPYGRATTMLFYGPPGTGKTATAEAIARRLKRPLGYVRYDQLYSKWFGESEKNVRMVFEEARKAGCVLVFDEADACFGRRLDESHSSDRGHNLMTNILMQELERYEGLMILTTNRDFALDPAFERRLLLRLKFELPDVAARERIWQKFLAGCPKLAPDVSFAQLAVRFALSGGKIKNVVLKAVTAAAREQRPITMADLESAAGEEIGKQESMPIGF</sequence>
<dbReference type="InterPro" id="IPR027417">
    <property type="entry name" value="P-loop_NTPase"/>
</dbReference>
<dbReference type="EMBL" id="DSLG01000004">
    <property type="protein sequence ID" value="HEA87279.1"/>
    <property type="molecule type" value="Genomic_DNA"/>
</dbReference>